<dbReference type="OrthoDB" id="2270193at2759"/>
<dbReference type="InParanoid" id="A0A0D0AUV1"/>
<dbReference type="InterPro" id="IPR003105">
    <property type="entry name" value="SRA_YDG"/>
</dbReference>
<evidence type="ECO:0000256" key="1">
    <source>
        <dbReference type="ARBA" id="ARBA00023242"/>
    </source>
</evidence>
<evidence type="ECO:0000256" key="3">
    <source>
        <dbReference type="SAM" id="MobiDB-lite"/>
    </source>
</evidence>
<dbReference type="EMBL" id="KN835260">
    <property type="protein sequence ID" value="KIK41704.1"/>
    <property type="molecule type" value="Genomic_DNA"/>
</dbReference>
<evidence type="ECO:0000313" key="5">
    <source>
        <dbReference type="EMBL" id="KIK41704.1"/>
    </source>
</evidence>
<dbReference type="GO" id="GO:0061630">
    <property type="term" value="F:ubiquitin protein ligase activity"/>
    <property type="evidence" value="ECO:0007669"/>
    <property type="project" value="TreeGrafter"/>
</dbReference>
<dbReference type="GO" id="GO:0016567">
    <property type="term" value="P:protein ubiquitination"/>
    <property type="evidence" value="ECO:0007669"/>
    <property type="project" value="TreeGrafter"/>
</dbReference>
<gene>
    <name evidence="5" type="ORF">CY34DRAFT_805722</name>
</gene>
<dbReference type="GO" id="GO:0005634">
    <property type="term" value="C:nucleus"/>
    <property type="evidence" value="ECO:0007669"/>
    <property type="project" value="UniProtKB-SubCell"/>
</dbReference>
<dbReference type="Gene3D" id="2.30.280.10">
    <property type="entry name" value="SRA-YDG"/>
    <property type="match status" value="1"/>
</dbReference>
<proteinExistence type="predicted"/>
<sequence>MDPIDTPEQHRSEDFCSSSGEEIEAIQDRITSGEEKNMVEDQNEIVSEEDKEMEEDPEVAASEEDEEIEKDRKKVARKVTKEVRVSRARMLGHFGEIPGKPVGTTWRTREDCYDSGVHRHPKAGIQGSKISGACSIVVSGQYDDDKDLGDTIFYVGAGGGKRNTDGWPKRPGPQVSDQEWSDWGNEALRRSCDTGKPVRVVRSWNCVSDFAPYVGYRYDGLYKVRHACREKNQNGFYVCRYHIERIPGQPPLPRRSRHKRNACFDDDQLVHVNARYTRRKTPDQLAYDNDED</sequence>
<dbReference type="AlphaFoldDB" id="A0A0D0AUV1"/>
<dbReference type="GO" id="GO:0044027">
    <property type="term" value="P:negative regulation of gene expression via chromosomal CpG island methylation"/>
    <property type="evidence" value="ECO:0007669"/>
    <property type="project" value="TreeGrafter"/>
</dbReference>
<dbReference type="InterPro" id="IPR015947">
    <property type="entry name" value="PUA-like_sf"/>
</dbReference>
<dbReference type="Proteomes" id="UP000054485">
    <property type="component" value="Unassembled WGS sequence"/>
</dbReference>
<evidence type="ECO:0000256" key="2">
    <source>
        <dbReference type="PROSITE-ProRule" id="PRU00358"/>
    </source>
</evidence>
<dbReference type="InterPro" id="IPR045134">
    <property type="entry name" value="UHRF1/2-like"/>
</dbReference>
<protein>
    <recommendedName>
        <fullName evidence="4">YDG domain-containing protein</fullName>
    </recommendedName>
</protein>
<name>A0A0D0AUV1_9AGAM</name>
<dbReference type="InterPro" id="IPR036987">
    <property type="entry name" value="SRA-YDG_sf"/>
</dbReference>
<evidence type="ECO:0000259" key="4">
    <source>
        <dbReference type="PROSITE" id="PS51015"/>
    </source>
</evidence>
<evidence type="ECO:0000313" key="6">
    <source>
        <dbReference type="Proteomes" id="UP000054485"/>
    </source>
</evidence>
<reference evidence="6" key="2">
    <citation type="submission" date="2015-01" db="EMBL/GenBank/DDBJ databases">
        <title>Evolutionary Origins and Diversification of the Mycorrhizal Mutualists.</title>
        <authorList>
            <consortium name="DOE Joint Genome Institute"/>
            <consortium name="Mycorrhizal Genomics Consortium"/>
            <person name="Kohler A."/>
            <person name="Kuo A."/>
            <person name="Nagy L.G."/>
            <person name="Floudas D."/>
            <person name="Copeland A."/>
            <person name="Barry K.W."/>
            <person name="Cichocki N."/>
            <person name="Veneault-Fourrey C."/>
            <person name="LaButti K."/>
            <person name="Lindquist E.A."/>
            <person name="Lipzen A."/>
            <person name="Lundell T."/>
            <person name="Morin E."/>
            <person name="Murat C."/>
            <person name="Riley R."/>
            <person name="Ohm R."/>
            <person name="Sun H."/>
            <person name="Tunlid A."/>
            <person name="Henrissat B."/>
            <person name="Grigoriev I.V."/>
            <person name="Hibbett D.S."/>
            <person name="Martin F."/>
        </authorList>
    </citation>
    <scope>NUCLEOTIDE SEQUENCE [LARGE SCALE GENOMIC DNA]</scope>
    <source>
        <strain evidence="6">UH-Slu-Lm8-n1</strain>
    </source>
</reference>
<dbReference type="PANTHER" id="PTHR14140:SF27">
    <property type="entry name" value="OS04G0289800 PROTEIN"/>
    <property type="match status" value="1"/>
</dbReference>
<dbReference type="PANTHER" id="PTHR14140">
    <property type="entry name" value="E3 UBIQUITIN-PROTEIN LIGASE UHRF-RELATED"/>
    <property type="match status" value="1"/>
</dbReference>
<organism evidence="5 6">
    <name type="scientific">Suillus luteus UH-Slu-Lm8-n1</name>
    <dbReference type="NCBI Taxonomy" id="930992"/>
    <lineage>
        <taxon>Eukaryota</taxon>
        <taxon>Fungi</taxon>
        <taxon>Dikarya</taxon>
        <taxon>Basidiomycota</taxon>
        <taxon>Agaricomycotina</taxon>
        <taxon>Agaricomycetes</taxon>
        <taxon>Agaricomycetidae</taxon>
        <taxon>Boletales</taxon>
        <taxon>Suillineae</taxon>
        <taxon>Suillaceae</taxon>
        <taxon>Suillus</taxon>
    </lineage>
</organism>
<keyword evidence="6" id="KW-1185">Reference proteome</keyword>
<feature type="region of interest" description="Disordered" evidence="3">
    <location>
        <begin position="1"/>
        <end position="71"/>
    </location>
</feature>
<dbReference type="Pfam" id="PF02182">
    <property type="entry name" value="SAD_SRA"/>
    <property type="match status" value="1"/>
</dbReference>
<accession>A0A0D0AUV1</accession>
<keyword evidence="1 2" id="KW-0539">Nucleus</keyword>
<reference evidence="5 6" key="1">
    <citation type="submission" date="2014-04" db="EMBL/GenBank/DDBJ databases">
        <authorList>
            <consortium name="DOE Joint Genome Institute"/>
            <person name="Kuo A."/>
            <person name="Ruytinx J."/>
            <person name="Rineau F."/>
            <person name="Colpaert J."/>
            <person name="Kohler A."/>
            <person name="Nagy L.G."/>
            <person name="Floudas D."/>
            <person name="Copeland A."/>
            <person name="Barry K.W."/>
            <person name="Cichocki N."/>
            <person name="Veneault-Fourrey C."/>
            <person name="LaButti K."/>
            <person name="Lindquist E.A."/>
            <person name="Lipzen A."/>
            <person name="Lundell T."/>
            <person name="Morin E."/>
            <person name="Murat C."/>
            <person name="Sun H."/>
            <person name="Tunlid A."/>
            <person name="Henrissat B."/>
            <person name="Grigoriev I.V."/>
            <person name="Hibbett D.S."/>
            <person name="Martin F."/>
            <person name="Nordberg H.P."/>
            <person name="Cantor M.N."/>
            <person name="Hua S.X."/>
        </authorList>
    </citation>
    <scope>NUCLEOTIDE SEQUENCE [LARGE SCALE GENOMIC DNA]</scope>
    <source>
        <strain evidence="5 6">UH-Slu-Lm8-n1</strain>
    </source>
</reference>
<feature type="compositionally biased region" description="Acidic residues" evidence="3">
    <location>
        <begin position="41"/>
        <end position="68"/>
    </location>
</feature>
<dbReference type="SMART" id="SM00466">
    <property type="entry name" value="SRA"/>
    <property type="match status" value="1"/>
</dbReference>
<dbReference type="STRING" id="930992.A0A0D0AUV1"/>
<dbReference type="SUPFAM" id="SSF88697">
    <property type="entry name" value="PUA domain-like"/>
    <property type="match status" value="1"/>
</dbReference>
<dbReference type="HOGENOM" id="CLU_953679_0_0_1"/>
<comment type="subcellular location">
    <subcellularLocation>
        <location evidence="2">Nucleus</location>
    </subcellularLocation>
</comment>
<feature type="domain" description="YDG" evidence="4">
    <location>
        <begin position="95"/>
        <end position="245"/>
    </location>
</feature>
<dbReference type="PROSITE" id="PS51015">
    <property type="entry name" value="YDG"/>
    <property type="match status" value="1"/>
</dbReference>